<evidence type="ECO:0000259" key="1">
    <source>
        <dbReference type="Pfam" id="PF01636"/>
    </source>
</evidence>
<keyword evidence="2" id="KW-0418">Kinase</keyword>
<dbReference type="PANTHER" id="PTHR36091">
    <property type="entry name" value="ALTERED INHERITANCE OF MITOCHONDRIA PROTEIN 9, MITOCHONDRIAL"/>
    <property type="match status" value="1"/>
</dbReference>
<keyword evidence="3" id="KW-1185">Reference proteome</keyword>
<feature type="domain" description="Aminoglycoside phosphotransferase" evidence="1">
    <location>
        <begin position="89"/>
        <end position="360"/>
    </location>
</feature>
<dbReference type="Gene3D" id="3.30.200.20">
    <property type="entry name" value="Phosphorylase Kinase, domain 1"/>
    <property type="match status" value="1"/>
</dbReference>
<proteinExistence type="predicted"/>
<keyword evidence="2" id="KW-0808">Transferase</keyword>
<dbReference type="Pfam" id="PF01636">
    <property type="entry name" value="APH"/>
    <property type="match status" value="1"/>
</dbReference>
<dbReference type="EMBL" id="KV407455">
    <property type="protein sequence ID" value="KZF25763.1"/>
    <property type="molecule type" value="Genomic_DNA"/>
</dbReference>
<organism evidence="2 3">
    <name type="scientific">Xylona heveae (strain CBS 132557 / TC161)</name>
    <dbReference type="NCBI Taxonomy" id="1328760"/>
    <lineage>
        <taxon>Eukaryota</taxon>
        <taxon>Fungi</taxon>
        <taxon>Dikarya</taxon>
        <taxon>Ascomycota</taxon>
        <taxon>Pezizomycotina</taxon>
        <taxon>Xylonomycetes</taxon>
        <taxon>Xylonales</taxon>
        <taxon>Xylonaceae</taxon>
        <taxon>Xylona</taxon>
    </lineage>
</organism>
<sequence length="571" mass="65538">MLSCSRVRRFLTIGQTPGQLSIVRRCSLLSEAIIREKLQSDDLFRYTSGRWLYNESKRLQERQLSFNLPALVKAAAISIGRDGSDIRSIQKLAEGGFNRTFQLTMKDGFQLIARLPYPSTQPKRLAVASEVATMDLIRSYGVPAPKIYGYSCDAHNPVGAEYILMEEAPGRLLGDIWFSLSEKDRIKILSEIVDNEAKLFKIDFPAYGSIFYDKDVPSGMGRETFQPSSSAEPFCIGPDASFKFWFEERSALDIQRGPSMSAVEVLQRAAAKEMAWLRAYGKPRLPFERVHRDITNYEKSNPQEHLHNLEKYMQVAAQLAPKDRWLHRPIIRHPDLNPNNIFVSESLDIVSIIDWQHSTILPLFLHAGIPAHLQNYGDPDSENLVRPQLPGDVEEMDNDDREKELELYRRRHLHFYYVGATAKKIDSHFQALTHEGGLFRRKIFQHAGEPWEGNNFPLKADLIRLSHHWRELVSEENESSTPPPCPISFNEHEIEETLQTMAKQEEADHQMEILRNVIGINVDGWVSTEGYKEAEAQAAEMKAEAIGYAENDFEREMTVRHWPFSDHDERE</sequence>
<dbReference type="PANTHER" id="PTHR36091:SF2">
    <property type="entry name" value="AMINOGLYCOSIDE PHOSPHOTRANSFERASE DOMAIN-CONTAINING PROTEIN"/>
    <property type="match status" value="1"/>
</dbReference>
<dbReference type="GO" id="GO:0016301">
    <property type="term" value="F:kinase activity"/>
    <property type="evidence" value="ECO:0007669"/>
    <property type="project" value="UniProtKB-KW"/>
</dbReference>
<dbReference type="InterPro" id="IPR011009">
    <property type="entry name" value="Kinase-like_dom_sf"/>
</dbReference>
<dbReference type="GO" id="GO:0005739">
    <property type="term" value="C:mitochondrion"/>
    <property type="evidence" value="ECO:0007669"/>
    <property type="project" value="TreeGrafter"/>
</dbReference>
<dbReference type="STRING" id="1328760.A0A165J5N1"/>
<dbReference type="Gene3D" id="3.90.1200.10">
    <property type="match status" value="1"/>
</dbReference>
<evidence type="ECO:0000313" key="3">
    <source>
        <dbReference type="Proteomes" id="UP000076632"/>
    </source>
</evidence>
<protein>
    <submittedName>
        <fullName evidence="2">Kinase subdomain-containing protein</fullName>
    </submittedName>
</protein>
<accession>A0A165J5N1</accession>
<name>A0A165J5N1_XYLHT</name>
<dbReference type="OMA" id="RRHTHFF"/>
<dbReference type="InParanoid" id="A0A165J5N1"/>
<dbReference type="AlphaFoldDB" id="A0A165J5N1"/>
<dbReference type="SUPFAM" id="SSF56112">
    <property type="entry name" value="Protein kinase-like (PK-like)"/>
    <property type="match status" value="1"/>
</dbReference>
<dbReference type="RefSeq" id="XP_018191318.1">
    <property type="nucleotide sequence ID" value="XM_018329752.1"/>
</dbReference>
<dbReference type="OrthoDB" id="10003767at2759"/>
<dbReference type="Proteomes" id="UP000076632">
    <property type="component" value="Unassembled WGS sequence"/>
</dbReference>
<dbReference type="FunCoup" id="A0A165J5N1">
    <property type="interactions" value="15"/>
</dbReference>
<dbReference type="InterPro" id="IPR002575">
    <property type="entry name" value="Aminoglycoside_PTrfase"/>
</dbReference>
<dbReference type="InterPro" id="IPR051035">
    <property type="entry name" value="Mito_inheritance_9"/>
</dbReference>
<reference evidence="2 3" key="1">
    <citation type="journal article" date="2016" name="Fungal Biol.">
        <title>The genome of Xylona heveae provides a window into fungal endophytism.</title>
        <authorList>
            <person name="Gazis R."/>
            <person name="Kuo A."/>
            <person name="Riley R."/>
            <person name="LaButti K."/>
            <person name="Lipzen A."/>
            <person name="Lin J."/>
            <person name="Amirebrahimi M."/>
            <person name="Hesse C.N."/>
            <person name="Spatafora J.W."/>
            <person name="Henrissat B."/>
            <person name="Hainaut M."/>
            <person name="Grigoriev I.V."/>
            <person name="Hibbett D.S."/>
        </authorList>
    </citation>
    <scope>NUCLEOTIDE SEQUENCE [LARGE SCALE GENOMIC DNA]</scope>
    <source>
        <strain evidence="2 3">TC161</strain>
    </source>
</reference>
<evidence type="ECO:0000313" key="2">
    <source>
        <dbReference type="EMBL" id="KZF25763.1"/>
    </source>
</evidence>
<gene>
    <name evidence="2" type="ORF">L228DRAFT_208232</name>
</gene>
<dbReference type="GeneID" id="28894889"/>